<dbReference type="OrthoDB" id="72325at2759"/>
<organism evidence="3 4">
    <name type="scientific">Gossypium australe</name>
    <dbReference type="NCBI Taxonomy" id="47621"/>
    <lineage>
        <taxon>Eukaryota</taxon>
        <taxon>Viridiplantae</taxon>
        <taxon>Streptophyta</taxon>
        <taxon>Embryophyta</taxon>
        <taxon>Tracheophyta</taxon>
        <taxon>Spermatophyta</taxon>
        <taxon>Magnoliopsida</taxon>
        <taxon>eudicotyledons</taxon>
        <taxon>Gunneridae</taxon>
        <taxon>Pentapetalae</taxon>
        <taxon>rosids</taxon>
        <taxon>malvids</taxon>
        <taxon>Malvales</taxon>
        <taxon>Malvaceae</taxon>
        <taxon>Malvoideae</taxon>
        <taxon>Gossypium</taxon>
    </lineage>
</organism>
<dbReference type="GO" id="GO:0000502">
    <property type="term" value="C:proteasome complex"/>
    <property type="evidence" value="ECO:0007669"/>
    <property type="project" value="UniProtKB-KW"/>
</dbReference>
<reference evidence="4" key="1">
    <citation type="journal article" date="2019" name="Plant Biotechnol. J.">
        <title>Genome sequencing of the Australian wild diploid species Gossypium australe highlights disease resistance and delayed gland morphogenesis.</title>
        <authorList>
            <person name="Cai Y."/>
            <person name="Cai X."/>
            <person name="Wang Q."/>
            <person name="Wang P."/>
            <person name="Zhang Y."/>
            <person name="Cai C."/>
            <person name="Xu Y."/>
            <person name="Wang K."/>
            <person name="Zhou Z."/>
            <person name="Wang C."/>
            <person name="Geng S."/>
            <person name="Li B."/>
            <person name="Dong Q."/>
            <person name="Hou Y."/>
            <person name="Wang H."/>
            <person name="Ai P."/>
            <person name="Liu Z."/>
            <person name="Yi F."/>
            <person name="Sun M."/>
            <person name="An G."/>
            <person name="Cheng J."/>
            <person name="Zhang Y."/>
            <person name="Shi Q."/>
            <person name="Xie Y."/>
            <person name="Shi X."/>
            <person name="Chang Y."/>
            <person name="Huang F."/>
            <person name="Chen Y."/>
            <person name="Hong S."/>
            <person name="Mi L."/>
            <person name="Sun Q."/>
            <person name="Zhang L."/>
            <person name="Zhou B."/>
            <person name="Peng R."/>
            <person name="Zhang X."/>
            <person name="Liu F."/>
        </authorList>
    </citation>
    <scope>NUCLEOTIDE SEQUENCE [LARGE SCALE GENOMIC DNA]</scope>
    <source>
        <strain evidence="4">cv. PA1801</strain>
    </source>
</reference>
<dbReference type="Pfam" id="PF18265">
    <property type="entry name" value="Nas2_N"/>
    <property type="match status" value="1"/>
</dbReference>
<dbReference type="PANTHER" id="PTHR12651">
    <property type="entry name" value="26S PROTEASOME NON-ATPASE REGULATORY SUBUNIT 9"/>
    <property type="match status" value="1"/>
</dbReference>
<keyword evidence="3" id="KW-0647">Proteasome</keyword>
<dbReference type="Gene3D" id="2.30.42.10">
    <property type="match status" value="1"/>
</dbReference>
<dbReference type="FunFam" id="2.30.42.10:FF:000107">
    <property type="entry name" value="26S proteasome non-ATPase regulatory subunit 9"/>
    <property type="match status" value="1"/>
</dbReference>
<evidence type="ECO:0000313" key="3">
    <source>
        <dbReference type="EMBL" id="KAA3489922.1"/>
    </source>
</evidence>
<evidence type="ECO:0000256" key="1">
    <source>
        <dbReference type="ARBA" id="ARBA00023186"/>
    </source>
</evidence>
<evidence type="ECO:0000313" key="4">
    <source>
        <dbReference type="Proteomes" id="UP000325315"/>
    </source>
</evidence>
<dbReference type="InterPro" id="IPR035269">
    <property type="entry name" value="PSMD9"/>
</dbReference>
<keyword evidence="4" id="KW-1185">Reference proteome</keyword>
<dbReference type="PANTHER" id="PTHR12651:SF1">
    <property type="entry name" value="26S PROTEASOME NON-ATPASE REGULATORY SUBUNIT 9"/>
    <property type="match status" value="1"/>
</dbReference>
<dbReference type="Proteomes" id="UP000325315">
    <property type="component" value="Unassembled WGS sequence"/>
</dbReference>
<keyword evidence="1" id="KW-0143">Chaperone</keyword>
<dbReference type="InterPro" id="IPR040815">
    <property type="entry name" value="Nas2_N"/>
</dbReference>
<comment type="caution">
    <text evidence="3">The sequence shown here is derived from an EMBL/GenBank/DDBJ whole genome shotgun (WGS) entry which is preliminary data.</text>
</comment>
<evidence type="ECO:0000259" key="2">
    <source>
        <dbReference type="Pfam" id="PF18265"/>
    </source>
</evidence>
<gene>
    <name evidence="3" type="ORF">EPI10_033472</name>
</gene>
<dbReference type="SUPFAM" id="SSF50156">
    <property type="entry name" value="PDZ domain-like"/>
    <property type="match status" value="1"/>
</dbReference>
<dbReference type="AlphaFoldDB" id="A0A5B6X9G7"/>
<dbReference type="Gene3D" id="6.10.140.1710">
    <property type="match status" value="1"/>
</dbReference>
<dbReference type="GO" id="GO:0070682">
    <property type="term" value="P:proteasome regulatory particle assembly"/>
    <property type="evidence" value="ECO:0007669"/>
    <property type="project" value="InterPro"/>
</dbReference>
<sequence length="488" mass="53252">MVGANLKSETMKLMDKRSAMEAEMNAIIEQLCQPGGPGLSGNLVDSEGFPRADIDIPVVRAQRHRLAGRLHFDGRVSAFEEELKNDHQEITEKINVNIQVLHSAKLTSTPNDSGVETNQNASVASAGASASLQNLVLRDSSSANDVDMISSMPFAMVDEIADASPAAEDGLQLGDQIVKFGNVKAGDSLLQRLASEAQANQGHPVPVIIMRQGALLNLSLTPRTWQGRGLLGLILHYSVCCEVRKATAAVILLLACTTRIYVKMNEKPFFLIGTRKPLILASENLSEGTWQTSPSQIVCQLEIEIFEACLHGDQIQMLTYEVAGLIGEGLGLFAMVQTKKGRDLSLEILCLLHHPIPCQISLLRFDALPSLCWVRKLDSFLPPCFSVDDSHFHIHYNEILSFGEIGLVNTHLPSSAKIGFRQRLILCKHTYGGNGGANTIPGDSKLFFFSTGNVLSKFLKLIFLLKTLNHVSAINCLAEAKMKLKPFA</sequence>
<proteinExistence type="predicted"/>
<protein>
    <submittedName>
        <fullName evidence="3">26S proteasome non-ATPase regulatory subunit 9</fullName>
    </submittedName>
</protein>
<name>A0A5B6X9G7_9ROSI</name>
<dbReference type="EMBL" id="SMMG02000001">
    <property type="protein sequence ID" value="KAA3489922.1"/>
    <property type="molecule type" value="Genomic_DNA"/>
</dbReference>
<feature type="domain" description="Nas2 N-terminal" evidence="2">
    <location>
        <begin position="12"/>
        <end position="67"/>
    </location>
</feature>
<accession>A0A5B6X9G7</accession>
<dbReference type="GO" id="GO:0005737">
    <property type="term" value="C:cytoplasm"/>
    <property type="evidence" value="ECO:0007669"/>
    <property type="project" value="TreeGrafter"/>
</dbReference>
<dbReference type="GO" id="GO:0005634">
    <property type="term" value="C:nucleus"/>
    <property type="evidence" value="ECO:0007669"/>
    <property type="project" value="TreeGrafter"/>
</dbReference>
<dbReference type="InterPro" id="IPR036034">
    <property type="entry name" value="PDZ_sf"/>
</dbReference>